<evidence type="ECO:0000256" key="4">
    <source>
        <dbReference type="ARBA" id="ARBA00012607"/>
    </source>
</evidence>
<dbReference type="PANTHER" id="PTHR42737">
    <property type="entry name" value="GLUTATHIONE REDUCTASE"/>
    <property type="match status" value="1"/>
</dbReference>
<dbReference type="InterPro" id="IPR016156">
    <property type="entry name" value="FAD/NAD-linked_Rdtase_dimer_sf"/>
</dbReference>
<protein>
    <recommendedName>
        <fullName evidence="15">Glutathione reductase, mitochondrial</fullName>
        <ecNumber evidence="4">1.8.1.7</ecNumber>
    </recommendedName>
</protein>
<comment type="subcellular location">
    <subcellularLocation>
        <location evidence="2">Cytoplasm</location>
    </subcellularLocation>
    <subcellularLocation>
        <location evidence="1">Mitochondrion</location>
    </subcellularLocation>
</comment>
<feature type="domain" description="Pyridine nucleotide-disulphide oxidoreductase dimerisation" evidence="20">
    <location>
        <begin position="358"/>
        <end position="468"/>
    </location>
</feature>
<feature type="disulfide bond" description="Redox-active" evidence="18">
    <location>
        <begin position="57"/>
        <end position="63"/>
    </location>
</feature>
<dbReference type="SUPFAM" id="SSF55424">
    <property type="entry name" value="FAD/NAD-linked reductases, dimerisation (C-terminal) domain"/>
    <property type="match status" value="1"/>
</dbReference>
<dbReference type="EC" id="1.8.1.7" evidence="4"/>
<dbReference type="NCBIfam" id="TIGR01421">
    <property type="entry name" value="gluta_reduc_1"/>
    <property type="match status" value="1"/>
</dbReference>
<dbReference type="GO" id="GO:0006749">
    <property type="term" value="P:glutathione metabolic process"/>
    <property type="evidence" value="ECO:0007669"/>
    <property type="project" value="InterPro"/>
</dbReference>
<evidence type="ECO:0000256" key="19">
    <source>
        <dbReference type="SAM" id="Phobius"/>
    </source>
</evidence>
<dbReference type="FunFam" id="3.30.390.30:FF:000003">
    <property type="entry name" value="Glutathione reductase"/>
    <property type="match status" value="1"/>
</dbReference>
<dbReference type="InterPro" id="IPR023753">
    <property type="entry name" value="FAD/NAD-binding_dom"/>
</dbReference>
<keyword evidence="7 17" id="KW-0274">FAD</keyword>
<proteinExistence type="inferred from homology"/>
<dbReference type="SUPFAM" id="SSF51905">
    <property type="entry name" value="FAD/NAD(P)-binding domain"/>
    <property type="match status" value="2"/>
</dbReference>
<keyword evidence="11" id="KW-0496">Mitochondrion</keyword>
<dbReference type="GO" id="GO:0050661">
    <property type="term" value="F:NADP binding"/>
    <property type="evidence" value="ECO:0007669"/>
    <property type="project" value="InterPro"/>
</dbReference>
<evidence type="ECO:0000256" key="7">
    <source>
        <dbReference type="ARBA" id="ARBA00022827"/>
    </source>
</evidence>
<evidence type="ECO:0000256" key="9">
    <source>
        <dbReference type="ARBA" id="ARBA00022946"/>
    </source>
</evidence>
<dbReference type="NCBIfam" id="NF004776">
    <property type="entry name" value="PRK06116.1"/>
    <property type="match status" value="1"/>
</dbReference>
<evidence type="ECO:0000256" key="13">
    <source>
        <dbReference type="ARBA" id="ARBA00023284"/>
    </source>
</evidence>
<evidence type="ECO:0000256" key="2">
    <source>
        <dbReference type="ARBA" id="ARBA00004496"/>
    </source>
</evidence>
<dbReference type="GeneTree" id="ENSGT00940000156986"/>
<evidence type="ECO:0000259" key="20">
    <source>
        <dbReference type="Pfam" id="PF02852"/>
    </source>
</evidence>
<dbReference type="AlphaFoldDB" id="A0A6I8S8G8"/>
<dbReference type="PIRSF" id="PIRSF000350">
    <property type="entry name" value="Mercury_reductase_MerA"/>
    <property type="match status" value="1"/>
</dbReference>
<dbReference type="InterPro" id="IPR046952">
    <property type="entry name" value="GSHR/TRXR-like"/>
</dbReference>
<sequence length="469" mass="51474">MHKPVPDSHSSDGHLPRYFDYLVVGGGSGGLASARRAAELGARTAVVESSKLGGTLCNVNVFCMIMWNAAIHSEYIHDHEDYGFETSAIKFTWKVIKEKRDAYVSRLNDIYQNNLQKAQIEIIRGQANFTSDSEPTVEVNGQKYIAPHILIATGGKPSMPSDAEVPGASLGITSDGFFQLTDLPSMLTLSYFQILNVFTLSFIAIPVLYILQVLRTFDSMISSNCTEELENAGVEVWKYAQVKSVKKSATGLEINVQCSMPGRKPTVRTIQDVDCLLWAIGRDPNTEDLGLENLGLELDEKGHIVVDEFQNTSRKGVYAVGDVCGRALLTPVAIAAGRKLSHRLFEGQEDSKLDYDNIPTVVFSHPPIGTVGLTEEEAVTAKGRENVKVYTTSFSPMYHAVTRRKTKCVMKLVCVGKEEKVVGLHMQGLGCDEMLQGFSVAIKMGATKKDFDNTVAIHPTSSEELVTLR</sequence>
<evidence type="ECO:0000256" key="3">
    <source>
        <dbReference type="ARBA" id="ARBA00007532"/>
    </source>
</evidence>
<evidence type="ECO:0000256" key="5">
    <source>
        <dbReference type="ARBA" id="ARBA00022490"/>
    </source>
</evidence>
<evidence type="ECO:0000256" key="1">
    <source>
        <dbReference type="ARBA" id="ARBA00004173"/>
    </source>
</evidence>
<dbReference type="Pfam" id="PF07992">
    <property type="entry name" value="Pyr_redox_2"/>
    <property type="match status" value="2"/>
</dbReference>
<dbReference type="FunFam" id="3.50.50.60:FF:000484">
    <property type="entry name" value="Glutathione reductase, mitochondrial"/>
    <property type="match status" value="1"/>
</dbReference>
<feature type="domain" description="FAD/NAD(P)-binding" evidence="21">
    <location>
        <begin position="212"/>
        <end position="337"/>
    </location>
</feature>
<feature type="active site" description="Proton acceptor" evidence="16">
    <location>
        <position position="458"/>
    </location>
</feature>
<dbReference type="Gene3D" id="3.30.390.30">
    <property type="match status" value="1"/>
</dbReference>
<keyword evidence="12" id="KW-1015">Disulfide bond</keyword>
<feature type="transmembrane region" description="Helical" evidence="19">
    <location>
        <begin position="191"/>
        <end position="211"/>
    </location>
</feature>
<evidence type="ECO:0000256" key="6">
    <source>
        <dbReference type="ARBA" id="ARBA00022630"/>
    </source>
</evidence>
<reference evidence="22" key="2">
    <citation type="submission" date="2020-05" db="UniProtKB">
        <authorList>
            <consortium name="Ensembl"/>
        </authorList>
    </citation>
    <scope>IDENTIFICATION</scope>
</reference>
<evidence type="ECO:0000256" key="14">
    <source>
        <dbReference type="ARBA" id="ARBA00049142"/>
    </source>
</evidence>
<feature type="binding site" evidence="17">
    <location>
        <position position="322"/>
    </location>
    <ligand>
        <name>FAD</name>
        <dbReference type="ChEBI" id="CHEBI:57692"/>
    </ligand>
</feature>
<keyword evidence="13" id="KW-0676">Redox-active center</keyword>
<keyword evidence="6" id="KW-0285">Flavoprotein</keyword>
<evidence type="ECO:0000256" key="16">
    <source>
        <dbReference type="PIRSR" id="PIRSR000350-2"/>
    </source>
</evidence>
<evidence type="ECO:0000259" key="21">
    <source>
        <dbReference type="Pfam" id="PF07992"/>
    </source>
</evidence>
<dbReference type="PRINTS" id="PR00368">
    <property type="entry name" value="FADPNR"/>
</dbReference>
<dbReference type="PRINTS" id="PR00411">
    <property type="entry name" value="PNDRDTASEI"/>
</dbReference>
<dbReference type="PANTHER" id="PTHR42737:SF5">
    <property type="entry name" value="GLUTATHIONE REDUCTASE, MITOCHONDRIAL"/>
    <property type="match status" value="1"/>
</dbReference>
<evidence type="ECO:0000256" key="12">
    <source>
        <dbReference type="ARBA" id="ARBA00023157"/>
    </source>
</evidence>
<dbReference type="GO" id="GO:0005739">
    <property type="term" value="C:mitochondrion"/>
    <property type="evidence" value="ECO:0007669"/>
    <property type="project" value="UniProtKB-SubCell"/>
</dbReference>
<evidence type="ECO:0000256" key="11">
    <source>
        <dbReference type="ARBA" id="ARBA00023128"/>
    </source>
</evidence>
<keyword evidence="9" id="KW-0809">Transit peptide</keyword>
<evidence type="ECO:0000256" key="18">
    <source>
        <dbReference type="PIRSR" id="PIRSR000350-4"/>
    </source>
</evidence>
<keyword evidence="19" id="KW-0472">Membrane</keyword>
<dbReference type="Xenbase" id="XB-GENE-997099">
    <property type="gene designation" value="gsr"/>
</dbReference>
<gene>
    <name evidence="22" type="primary">gsr</name>
</gene>
<keyword evidence="10" id="KW-0560">Oxidoreductase</keyword>
<dbReference type="InterPro" id="IPR036188">
    <property type="entry name" value="FAD/NAD-bd_sf"/>
</dbReference>
<dbReference type="InterPro" id="IPR004099">
    <property type="entry name" value="Pyr_nucl-diS_OxRdtase_dimer"/>
</dbReference>
<accession>A0A6I8S8G8</accession>
<evidence type="ECO:0000313" key="22">
    <source>
        <dbReference type="Ensembl" id="ENSXETP00000089474"/>
    </source>
</evidence>
<evidence type="ECO:0000256" key="15">
    <source>
        <dbReference type="ARBA" id="ARBA00074335"/>
    </source>
</evidence>
<dbReference type="GO" id="GO:0004362">
    <property type="term" value="F:glutathione-disulfide reductase (NADPH) activity"/>
    <property type="evidence" value="ECO:0007669"/>
    <property type="project" value="UniProtKB-EC"/>
</dbReference>
<comment type="similarity">
    <text evidence="3">Belongs to the class-I pyridine nucleotide-disulfide oxidoreductase family.</text>
</comment>
<name>A0A6I8S8G8_XENTR</name>
<comment type="catalytic activity">
    <reaction evidence="14">
        <text>2 glutathione + NADP(+) = glutathione disulfide + NADPH + H(+)</text>
        <dbReference type="Rhea" id="RHEA:11740"/>
        <dbReference type="ChEBI" id="CHEBI:15378"/>
        <dbReference type="ChEBI" id="CHEBI:57783"/>
        <dbReference type="ChEBI" id="CHEBI:57925"/>
        <dbReference type="ChEBI" id="CHEBI:58297"/>
        <dbReference type="ChEBI" id="CHEBI:58349"/>
        <dbReference type="EC" id="1.8.1.7"/>
    </reaction>
</comment>
<feature type="binding site" evidence="17">
    <location>
        <position position="281"/>
    </location>
    <ligand>
        <name>NAD(+)</name>
        <dbReference type="ChEBI" id="CHEBI:57540"/>
    </ligand>
</feature>
<keyword evidence="8" id="KW-0521">NADP</keyword>
<keyword evidence="19" id="KW-0812">Transmembrane</keyword>
<keyword evidence="19" id="KW-1133">Transmembrane helix</keyword>
<dbReference type="Gene3D" id="3.50.50.60">
    <property type="entry name" value="FAD/NAD(P)-binding domain"/>
    <property type="match status" value="4"/>
</dbReference>
<keyword evidence="5" id="KW-0963">Cytoplasm</keyword>
<evidence type="ECO:0000256" key="10">
    <source>
        <dbReference type="ARBA" id="ARBA00023002"/>
    </source>
</evidence>
<evidence type="ECO:0000256" key="17">
    <source>
        <dbReference type="PIRSR" id="PIRSR000350-3"/>
    </source>
</evidence>
<dbReference type="InterPro" id="IPR001100">
    <property type="entry name" value="Pyr_nuc-diS_OxRdtase"/>
</dbReference>
<evidence type="ECO:0000256" key="8">
    <source>
        <dbReference type="ARBA" id="ARBA00022857"/>
    </source>
</evidence>
<dbReference type="Pfam" id="PF02852">
    <property type="entry name" value="Pyr_redox_dim"/>
    <property type="match status" value="1"/>
</dbReference>
<feature type="domain" description="FAD/NAD(P)-binding" evidence="21">
    <location>
        <begin position="19"/>
        <end position="173"/>
    </location>
</feature>
<keyword evidence="17" id="KW-0520">NAD</keyword>
<dbReference type="GO" id="GO:0050660">
    <property type="term" value="F:flavin adenine dinucleotide binding"/>
    <property type="evidence" value="ECO:0007669"/>
    <property type="project" value="InterPro"/>
</dbReference>
<comment type="cofactor">
    <cofactor evidence="17">
        <name>FAD</name>
        <dbReference type="ChEBI" id="CHEBI:57692"/>
    </cofactor>
    <text evidence="17">Binds 1 FAD per subunit.</text>
</comment>
<organism evidence="22">
    <name type="scientific">Xenopus tropicalis</name>
    <name type="common">Western clawed frog</name>
    <name type="synonym">Silurana tropicalis</name>
    <dbReference type="NCBI Taxonomy" id="8364"/>
    <lineage>
        <taxon>Eukaryota</taxon>
        <taxon>Metazoa</taxon>
        <taxon>Chordata</taxon>
        <taxon>Craniata</taxon>
        <taxon>Vertebrata</taxon>
        <taxon>Euteleostomi</taxon>
        <taxon>Amphibia</taxon>
        <taxon>Batrachia</taxon>
        <taxon>Anura</taxon>
        <taxon>Pipoidea</taxon>
        <taxon>Pipidae</taxon>
        <taxon>Xenopodinae</taxon>
        <taxon>Xenopus</taxon>
        <taxon>Silurana</taxon>
    </lineage>
</organism>
<dbReference type="GO" id="GO:0045454">
    <property type="term" value="P:cell redox homeostasis"/>
    <property type="evidence" value="ECO:0007669"/>
    <property type="project" value="InterPro"/>
</dbReference>
<dbReference type="Ensembl" id="ENSXETT00000075839">
    <property type="protein sequence ID" value="ENSXETP00000089474"/>
    <property type="gene ID" value="ENSXETG00000011293"/>
</dbReference>
<keyword evidence="17" id="KW-0547">Nucleotide-binding</keyword>
<dbReference type="Bgee" id="ENSXETG00000011293">
    <property type="expression patterns" value="Expressed in mesonephros and 13 other cell types or tissues"/>
</dbReference>
<reference evidence="22" key="1">
    <citation type="journal article" date="2010" name="Science">
        <title>The genome of the Western clawed frog Xenopus tropicalis.</title>
        <authorList>
            <person name="Hellsten U."/>
            <person name="Harland R.M."/>
            <person name="Gilchrist M.J."/>
            <person name="Hendrix D."/>
            <person name="Jurka J."/>
            <person name="Kapitonov V."/>
            <person name="Ovcharenko I."/>
            <person name="Putnam N.H."/>
            <person name="Shu S."/>
            <person name="Taher L."/>
            <person name="Blitz I.L."/>
            <person name="Blumberg B."/>
            <person name="Dichmann D.S."/>
            <person name="Dubchak I."/>
            <person name="Amaya E."/>
            <person name="Detter J.C."/>
            <person name="Fletcher R."/>
            <person name="Gerhard D.S."/>
            <person name="Goodstein D."/>
            <person name="Graves T."/>
            <person name="Grigoriev I.V."/>
            <person name="Grimwood J."/>
            <person name="Kawashima T."/>
            <person name="Lindquist E."/>
            <person name="Lucas S.M."/>
            <person name="Mead P.E."/>
            <person name="Mitros T."/>
            <person name="Ogino H."/>
            <person name="Ohta Y."/>
            <person name="Poliakov A.V."/>
            <person name="Pollet N."/>
            <person name="Robert J."/>
            <person name="Salamov A."/>
            <person name="Sater A.K."/>
            <person name="Schmutz J."/>
            <person name="Terry A."/>
            <person name="Vize P.D."/>
            <person name="Warren W.C."/>
            <person name="Wells D."/>
            <person name="Wills A."/>
            <person name="Wilson R.K."/>
            <person name="Zimmerman L.B."/>
            <person name="Zorn A.M."/>
            <person name="Grainger R."/>
            <person name="Grammer T."/>
            <person name="Khokha M.K."/>
            <person name="Richardson P.M."/>
            <person name="Rokhsar D.S."/>
        </authorList>
    </citation>
    <scope>NUCLEOTIDE SEQUENCE [LARGE SCALE GENOMIC DNA]</scope>
    <source>
        <strain evidence="22">Nigerian</strain>
    </source>
</reference>
<dbReference type="InterPro" id="IPR006322">
    <property type="entry name" value="Glutathione_Rdtase_euk/bac"/>
</dbReference>